<dbReference type="GO" id="GO:0051028">
    <property type="term" value="P:mRNA transport"/>
    <property type="evidence" value="ECO:0007669"/>
    <property type="project" value="UniProtKB-KW"/>
</dbReference>
<evidence type="ECO:0000256" key="3">
    <source>
        <dbReference type="ARBA" id="ARBA00022448"/>
    </source>
</evidence>
<evidence type="ECO:0000313" key="14">
    <source>
        <dbReference type="Proteomes" id="UP001438707"/>
    </source>
</evidence>
<sequence>MAVADTASAFDSGHLDQVHDAQMDYYGKRIATCSSDRTIKVFDIVANQPTPSADLLGHEGPVWQVTWAHPKFGSLLASCSFDHKVIVWKEVQRGQWIQVYSSPVHTASVNSICFGPHELGLSLATASSDGSVAILTHQQDGTWTTSKIERAHSMGAMAVSWAPATPPGCLLSAKPPSNPDRRLVSSGCDNSVRVWQLDAASGQWAQQGPALSGHSDWVRDVAWAPNLGLPRSTIASCGQDGRVLLWQEEAAGGWRSTALPTFDGPVWRVSWSVMGNVLAVSEGTSNVTLWKEAVDGDWQQVSA</sequence>
<keyword evidence="14" id="KW-1185">Reference proteome</keyword>
<accession>A0AAW1RFG5</accession>
<evidence type="ECO:0000256" key="6">
    <source>
        <dbReference type="ARBA" id="ARBA00022816"/>
    </source>
</evidence>
<dbReference type="GO" id="GO:0005198">
    <property type="term" value="F:structural molecule activity"/>
    <property type="evidence" value="ECO:0007669"/>
    <property type="project" value="InterPro"/>
</dbReference>
<dbReference type="InterPro" id="IPR036322">
    <property type="entry name" value="WD40_repeat_dom_sf"/>
</dbReference>
<comment type="similarity">
    <text evidence="2">Belongs to the WD repeat SEC13 family.</text>
</comment>
<dbReference type="GO" id="GO:0090114">
    <property type="term" value="P:COPII-coated vesicle budding"/>
    <property type="evidence" value="ECO:0007669"/>
    <property type="project" value="TreeGrafter"/>
</dbReference>
<feature type="repeat" description="WD" evidence="12">
    <location>
        <begin position="55"/>
        <end position="89"/>
    </location>
</feature>
<evidence type="ECO:0000256" key="5">
    <source>
        <dbReference type="ARBA" id="ARBA00022737"/>
    </source>
</evidence>
<dbReference type="Proteomes" id="UP001438707">
    <property type="component" value="Unassembled WGS sequence"/>
</dbReference>
<keyword evidence="3" id="KW-0813">Transport</keyword>
<comment type="subcellular location">
    <subcellularLocation>
        <location evidence="1">Nucleus</location>
        <location evidence="1">Nuclear pore complex</location>
    </subcellularLocation>
</comment>
<proteinExistence type="inferred from homology"/>
<name>A0AAW1RFG5_9CHLO</name>
<dbReference type="InterPro" id="IPR015943">
    <property type="entry name" value="WD40/YVTN_repeat-like_dom_sf"/>
</dbReference>
<comment type="function">
    <text evidence="11">Required for protein transport from the endoplasmic reticulum to the Golgi apparatus.</text>
</comment>
<evidence type="ECO:0000256" key="11">
    <source>
        <dbReference type="ARBA" id="ARBA00060100"/>
    </source>
</evidence>
<keyword evidence="10" id="KW-0539">Nucleus</keyword>
<evidence type="ECO:0000256" key="1">
    <source>
        <dbReference type="ARBA" id="ARBA00004567"/>
    </source>
</evidence>
<evidence type="ECO:0000256" key="7">
    <source>
        <dbReference type="ARBA" id="ARBA00022927"/>
    </source>
</evidence>
<evidence type="ECO:0000256" key="4">
    <source>
        <dbReference type="ARBA" id="ARBA00022574"/>
    </source>
</evidence>
<dbReference type="FunFam" id="2.130.10.10:FF:000017">
    <property type="entry name" value="SEC13 homolog (S. cerevisiae)"/>
    <property type="match status" value="1"/>
</dbReference>
<evidence type="ECO:0000256" key="2">
    <source>
        <dbReference type="ARBA" id="ARBA00010102"/>
    </source>
</evidence>
<evidence type="ECO:0000256" key="9">
    <source>
        <dbReference type="ARBA" id="ARBA00023132"/>
    </source>
</evidence>
<dbReference type="GO" id="GO:0031080">
    <property type="term" value="C:nuclear pore outer ring"/>
    <property type="evidence" value="ECO:0007669"/>
    <property type="project" value="TreeGrafter"/>
</dbReference>
<evidence type="ECO:0000256" key="10">
    <source>
        <dbReference type="ARBA" id="ARBA00023242"/>
    </source>
</evidence>
<keyword evidence="5" id="KW-0677">Repeat</keyword>
<gene>
    <name evidence="13" type="ORF">WJX74_005527</name>
</gene>
<keyword evidence="9" id="KW-0906">Nuclear pore complex</keyword>
<reference evidence="13 14" key="1">
    <citation type="journal article" date="2024" name="Nat. Commun.">
        <title>Phylogenomics reveals the evolutionary origins of lichenization in chlorophyte algae.</title>
        <authorList>
            <person name="Puginier C."/>
            <person name="Libourel C."/>
            <person name="Otte J."/>
            <person name="Skaloud P."/>
            <person name="Haon M."/>
            <person name="Grisel S."/>
            <person name="Petersen M."/>
            <person name="Berrin J.G."/>
            <person name="Delaux P.M."/>
            <person name="Dal Grande F."/>
            <person name="Keller J."/>
        </authorList>
    </citation>
    <scope>NUCLEOTIDE SEQUENCE [LARGE SCALE GENOMIC DNA]</scope>
    <source>
        <strain evidence="13 14">SAG 2145</strain>
    </source>
</reference>
<dbReference type="SMART" id="SM00320">
    <property type="entry name" value="WD40"/>
    <property type="match status" value="6"/>
</dbReference>
<dbReference type="AlphaFoldDB" id="A0AAW1RFG5"/>
<keyword evidence="6" id="KW-0509">mRNA transport</keyword>
<organism evidence="13 14">
    <name type="scientific">Apatococcus lobatus</name>
    <dbReference type="NCBI Taxonomy" id="904363"/>
    <lineage>
        <taxon>Eukaryota</taxon>
        <taxon>Viridiplantae</taxon>
        <taxon>Chlorophyta</taxon>
        <taxon>core chlorophytes</taxon>
        <taxon>Trebouxiophyceae</taxon>
        <taxon>Chlorellales</taxon>
        <taxon>Chlorellaceae</taxon>
        <taxon>Apatococcus</taxon>
    </lineage>
</organism>
<dbReference type="PROSITE" id="PS50294">
    <property type="entry name" value="WD_REPEATS_REGION"/>
    <property type="match status" value="1"/>
</dbReference>
<dbReference type="PROSITE" id="PS50082">
    <property type="entry name" value="WD_REPEATS_2"/>
    <property type="match status" value="2"/>
</dbReference>
<dbReference type="SUPFAM" id="SSF50978">
    <property type="entry name" value="WD40 repeat-like"/>
    <property type="match status" value="1"/>
</dbReference>
<dbReference type="PANTHER" id="PTHR11024:SF2">
    <property type="entry name" value="PROTEIN SEC13 HOMOLOG"/>
    <property type="match status" value="1"/>
</dbReference>
<dbReference type="InterPro" id="IPR037363">
    <property type="entry name" value="Sec13/Seh1_fam"/>
</dbReference>
<comment type="caution">
    <text evidence="13">The sequence shown here is derived from an EMBL/GenBank/DDBJ whole genome shotgun (WGS) entry which is preliminary data.</text>
</comment>
<dbReference type="Pfam" id="PF00400">
    <property type="entry name" value="WD40"/>
    <property type="match status" value="5"/>
</dbReference>
<evidence type="ECO:0000256" key="8">
    <source>
        <dbReference type="ARBA" id="ARBA00023010"/>
    </source>
</evidence>
<protein>
    <submittedName>
        <fullName evidence="13">Uncharacterized protein</fullName>
    </submittedName>
</protein>
<keyword evidence="7" id="KW-0653">Protein transport</keyword>
<dbReference type="PANTHER" id="PTHR11024">
    <property type="entry name" value="NUCLEAR PORE COMPLEX PROTEIN SEC13 / SEH1 FAMILY MEMBER"/>
    <property type="match status" value="1"/>
</dbReference>
<keyword evidence="8" id="KW-0811">Translocation</keyword>
<feature type="repeat" description="WD" evidence="12">
    <location>
        <begin position="211"/>
        <end position="247"/>
    </location>
</feature>
<evidence type="ECO:0000313" key="13">
    <source>
        <dbReference type="EMBL" id="KAK9832296.1"/>
    </source>
</evidence>
<dbReference type="GO" id="GO:0030127">
    <property type="term" value="C:COPII vesicle coat"/>
    <property type="evidence" value="ECO:0007669"/>
    <property type="project" value="TreeGrafter"/>
</dbReference>
<dbReference type="Gene3D" id="2.130.10.10">
    <property type="entry name" value="YVTN repeat-like/Quinoprotein amine dehydrogenase"/>
    <property type="match status" value="1"/>
</dbReference>
<evidence type="ECO:0000256" key="12">
    <source>
        <dbReference type="PROSITE-ProRule" id="PRU00221"/>
    </source>
</evidence>
<dbReference type="GO" id="GO:0006606">
    <property type="term" value="P:protein import into nucleus"/>
    <property type="evidence" value="ECO:0007669"/>
    <property type="project" value="TreeGrafter"/>
</dbReference>
<dbReference type="EMBL" id="JALJOS010000012">
    <property type="protein sequence ID" value="KAK9832296.1"/>
    <property type="molecule type" value="Genomic_DNA"/>
</dbReference>
<keyword evidence="4 12" id="KW-0853">WD repeat</keyword>
<dbReference type="InterPro" id="IPR001680">
    <property type="entry name" value="WD40_rpt"/>
</dbReference>